<keyword evidence="5" id="KW-1185">Reference proteome</keyword>
<evidence type="ECO:0000313" key="4">
    <source>
        <dbReference type="EMBL" id="PVH93134.1"/>
    </source>
</evidence>
<dbReference type="AlphaFoldDB" id="A0A2V1D7A5"/>
<dbReference type="Pfam" id="PF00106">
    <property type="entry name" value="adh_short"/>
    <property type="match status" value="1"/>
</dbReference>
<organism evidence="4 5">
    <name type="scientific">Periconia macrospinosa</name>
    <dbReference type="NCBI Taxonomy" id="97972"/>
    <lineage>
        <taxon>Eukaryota</taxon>
        <taxon>Fungi</taxon>
        <taxon>Dikarya</taxon>
        <taxon>Ascomycota</taxon>
        <taxon>Pezizomycotina</taxon>
        <taxon>Dothideomycetes</taxon>
        <taxon>Pleosporomycetidae</taxon>
        <taxon>Pleosporales</taxon>
        <taxon>Massarineae</taxon>
        <taxon>Periconiaceae</taxon>
        <taxon>Periconia</taxon>
    </lineage>
</organism>
<dbReference type="OrthoDB" id="1933717at2759"/>
<proteinExistence type="inferred from homology"/>
<accession>A0A2V1D7A5</accession>
<dbReference type="PANTHER" id="PTHR42760:SF37">
    <property type="entry name" value="CLAVALDEHYDE DEHYDROGENASE"/>
    <property type="match status" value="1"/>
</dbReference>
<dbReference type="EMBL" id="KZ805613">
    <property type="protein sequence ID" value="PVH93134.1"/>
    <property type="molecule type" value="Genomic_DNA"/>
</dbReference>
<gene>
    <name evidence="4" type="ORF">DM02DRAFT_697446</name>
</gene>
<dbReference type="Gene3D" id="3.40.50.720">
    <property type="entry name" value="NAD(P)-binding Rossmann-like Domain"/>
    <property type="match status" value="1"/>
</dbReference>
<dbReference type="CDD" id="cd05233">
    <property type="entry name" value="SDR_c"/>
    <property type="match status" value="1"/>
</dbReference>
<dbReference type="Proteomes" id="UP000244855">
    <property type="component" value="Unassembled WGS sequence"/>
</dbReference>
<reference evidence="4 5" key="1">
    <citation type="journal article" date="2018" name="Sci. Rep.">
        <title>Comparative genomics provides insights into the lifestyle and reveals functional heterogeneity of dark septate endophytic fungi.</title>
        <authorList>
            <person name="Knapp D.G."/>
            <person name="Nemeth J.B."/>
            <person name="Barry K."/>
            <person name="Hainaut M."/>
            <person name="Henrissat B."/>
            <person name="Johnson J."/>
            <person name="Kuo A."/>
            <person name="Lim J.H.P."/>
            <person name="Lipzen A."/>
            <person name="Nolan M."/>
            <person name="Ohm R.A."/>
            <person name="Tamas L."/>
            <person name="Grigoriev I.V."/>
            <person name="Spatafora J.W."/>
            <person name="Nagy L.G."/>
            <person name="Kovacs G.M."/>
        </authorList>
    </citation>
    <scope>NUCLEOTIDE SEQUENCE [LARGE SCALE GENOMIC DNA]</scope>
    <source>
        <strain evidence="4 5">DSE2036</strain>
    </source>
</reference>
<keyword evidence="2" id="KW-0560">Oxidoreductase</keyword>
<comment type="similarity">
    <text evidence="1 3">Belongs to the short-chain dehydrogenases/reductases (SDR) family.</text>
</comment>
<dbReference type="STRING" id="97972.A0A2V1D7A5"/>
<evidence type="ECO:0000256" key="2">
    <source>
        <dbReference type="ARBA" id="ARBA00023002"/>
    </source>
</evidence>
<dbReference type="GO" id="GO:0016616">
    <property type="term" value="F:oxidoreductase activity, acting on the CH-OH group of donors, NAD or NADP as acceptor"/>
    <property type="evidence" value="ECO:0007669"/>
    <property type="project" value="TreeGrafter"/>
</dbReference>
<name>A0A2V1D7A5_9PLEO</name>
<evidence type="ECO:0000256" key="3">
    <source>
        <dbReference type="RuleBase" id="RU000363"/>
    </source>
</evidence>
<dbReference type="PRINTS" id="PR00080">
    <property type="entry name" value="SDRFAMILY"/>
</dbReference>
<dbReference type="InterPro" id="IPR002347">
    <property type="entry name" value="SDR_fam"/>
</dbReference>
<dbReference type="PANTHER" id="PTHR42760">
    <property type="entry name" value="SHORT-CHAIN DEHYDROGENASES/REDUCTASES FAMILY MEMBER"/>
    <property type="match status" value="1"/>
</dbReference>
<sequence length="295" mass="32141">MGSNVHWFTQGTAFVTPVHDTYPFISSYSHETLAGISALITGSSRGIGLQTAVHFAKAGCSKIAIAARSSLSDARLAVEKAAAEYGTTINILTLDLDVSSTEQTDAAAAEVKRAFGHLDILINNAGHLSEFQSIGESDPYAWWKSWETNIHGTYLCIRSFLPLLLDSARPTVINVSSAGAQVINPGASAYQGSKFALCRLTEFLDAEYGKRGLVAIALNPGGVVTSLALGMPEHMMTLLKDTVELSADTMVWLCMERREWLSGRFVTATWNMEELAKRREEIVGKDLLKFRMAFE</sequence>
<dbReference type="PRINTS" id="PR00081">
    <property type="entry name" value="GDHRDH"/>
</dbReference>
<evidence type="ECO:0000313" key="5">
    <source>
        <dbReference type="Proteomes" id="UP000244855"/>
    </source>
</evidence>
<dbReference type="InterPro" id="IPR036291">
    <property type="entry name" value="NAD(P)-bd_dom_sf"/>
</dbReference>
<evidence type="ECO:0000256" key="1">
    <source>
        <dbReference type="ARBA" id="ARBA00006484"/>
    </source>
</evidence>
<dbReference type="SUPFAM" id="SSF51735">
    <property type="entry name" value="NAD(P)-binding Rossmann-fold domains"/>
    <property type="match status" value="1"/>
</dbReference>
<protein>
    <submittedName>
        <fullName evidence="4">Putative oxidoreductase</fullName>
    </submittedName>
</protein>